<dbReference type="GO" id="GO:0016020">
    <property type="term" value="C:membrane"/>
    <property type="evidence" value="ECO:0007669"/>
    <property type="project" value="InterPro"/>
</dbReference>
<comment type="caution">
    <text evidence="11">The sequence shown here is derived from an EMBL/GenBank/DDBJ whole genome shotgun (WGS) entry which is preliminary data.</text>
</comment>
<feature type="transmembrane region" description="Helical" evidence="10">
    <location>
        <begin position="669"/>
        <end position="689"/>
    </location>
</feature>
<feature type="transmembrane region" description="Helical" evidence="10">
    <location>
        <begin position="827"/>
        <end position="847"/>
    </location>
</feature>
<keyword evidence="6 10" id="KW-0472">Membrane</keyword>
<evidence type="ECO:0000256" key="6">
    <source>
        <dbReference type="ARBA" id="ARBA00023136"/>
    </source>
</evidence>
<gene>
    <name evidence="11" type="ORF">RJ641_030706</name>
</gene>
<dbReference type="Gene3D" id="3.90.550.10">
    <property type="entry name" value="Spore Coat Polysaccharide Biosynthesis Protein SpsA, Chain A"/>
    <property type="match status" value="1"/>
</dbReference>
<evidence type="ECO:0000256" key="4">
    <source>
        <dbReference type="ARBA" id="ARBA00022692"/>
    </source>
</evidence>
<evidence type="ECO:0000256" key="7">
    <source>
        <dbReference type="ARBA" id="ARBA00023316"/>
    </source>
</evidence>
<feature type="transmembrane region" description="Helical" evidence="10">
    <location>
        <begin position="793"/>
        <end position="815"/>
    </location>
</feature>
<evidence type="ECO:0000256" key="10">
    <source>
        <dbReference type="SAM" id="Phobius"/>
    </source>
</evidence>
<keyword evidence="12" id="KW-1185">Reference proteome</keyword>
<reference evidence="11 12" key="1">
    <citation type="submission" date="2023-12" db="EMBL/GenBank/DDBJ databases">
        <title>A high-quality genome assembly for Dillenia turbinata (Dilleniales).</title>
        <authorList>
            <person name="Chanderbali A."/>
        </authorList>
    </citation>
    <scope>NUCLEOTIDE SEQUENCE [LARGE SCALE GENOMIC DNA]</scope>
    <source>
        <strain evidence="11">LSX21</strain>
        <tissue evidence="11">Leaf</tissue>
    </source>
</reference>
<evidence type="ECO:0000313" key="11">
    <source>
        <dbReference type="EMBL" id="KAK6937198.1"/>
    </source>
</evidence>
<comment type="subcellular location">
    <subcellularLocation>
        <location evidence="1">Endomembrane system</location>
        <topology evidence="1">Multi-pass membrane protein</topology>
    </subcellularLocation>
</comment>
<dbReference type="SUPFAM" id="SSF53448">
    <property type="entry name" value="Nucleotide-diphospho-sugar transferases"/>
    <property type="match status" value="1"/>
</dbReference>
<evidence type="ECO:0000256" key="1">
    <source>
        <dbReference type="ARBA" id="ARBA00004127"/>
    </source>
</evidence>
<feature type="transmembrane region" description="Helical" evidence="10">
    <location>
        <begin position="636"/>
        <end position="657"/>
    </location>
</feature>
<proteinExistence type="predicted"/>
<dbReference type="GO" id="GO:0030244">
    <property type="term" value="P:cellulose biosynthetic process"/>
    <property type="evidence" value="ECO:0007669"/>
    <property type="project" value="InterPro"/>
</dbReference>
<feature type="transmembrane region" description="Helical" evidence="10">
    <location>
        <begin position="764"/>
        <end position="787"/>
    </location>
</feature>
<feature type="binding site" evidence="8">
    <location>
        <position position="165"/>
    </location>
    <ligand>
        <name>UDP-alpha-D-glucose</name>
        <dbReference type="ChEBI" id="CHEBI:58885"/>
    </ligand>
</feature>
<dbReference type="GO" id="GO:0016760">
    <property type="term" value="F:cellulose synthase (UDP-forming) activity"/>
    <property type="evidence" value="ECO:0007669"/>
    <property type="project" value="InterPro"/>
</dbReference>
<evidence type="ECO:0000256" key="9">
    <source>
        <dbReference type="PIRSR" id="PIRSR605150-3"/>
    </source>
</evidence>
<name>A0AAN8VZM7_9MAGN</name>
<dbReference type="InterPro" id="IPR029044">
    <property type="entry name" value="Nucleotide-diphossugar_trans"/>
</dbReference>
<dbReference type="GO" id="GO:0071555">
    <property type="term" value="P:cell wall organization"/>
    <property type="evidence" value="ECO:0007669"/>
    <property type="project" value="UniProtKB-KW"/>
</dbReference>
<evidence type="ECO:0000256" key="2">
    <source>
        <dbReference type="ARBA" id="ARBA00022676"/>
    </source>
</evidence>
<evidence type="ECO:0000256" key="3">
    <source>
        <dbReference type="ARBA" id="ARBA00022679"/>
    </source>
</evidence>
<dbReference type="InterPro" id="IPR005150">
    <property type="entry name" value="Cellulose_synth"/>
</dbReference>
<dbReference type="Pfam" id="PF03552">
    <property type="entry name" value="Cellulose_synt"/>
    <property type="match status" value="1"/>
</dbReference>
<dbReference type="EMBL" id="JBAMMX010000006">
    <property type="protein sequence ID" value="KAK6937198.1"/>
    <property type="molecule type" value="Genomic_DNA"/>
</dbReference>
<dbReference type="PANTHER" id="PTHR13301">
    <property type="entry name" value="X-BOX TRANSCRIPTION FACTOR-RELATED"/>
    <property type="match status" value="1"/>
</dbReference>
<keyword evidence="4 10" id="KW-0812">Transmembrane</keyword>
<dbReference type="AlphaFoldDB" id="A0AAN8VZM7"/>
<accession>A0AAN8VZM7</accession>
<sequence length="866" mass="98690">MNFEIIWKDRLRQWELAREKFLQTIDGGGDSVGNELQDVSYINETQLDLLKMENEGRQLLSRKVPVSPSKINPYRVTIIFRFIILVFFLQHRWSHPVHNAHSLWLASVICEVWFSVSWILDQLPKWQPVNRETYPERLCMRYNPEGKSCNLASIDVLVTTTDPKKESPLMTSNTILSILAVEYPTKNVSCYVSDDGAALLTLETLSETCKFARIWVPFCKKFNIEPRSPEIYFSQKFDISKHNVYAEFPKERRNMKVRLYEEFKIQINGLTEKFQNIPPEGLTMKDGSPWPGNDARSHPAMIQIMMGSGQLHGNDLPQLTYVSRERYYGFKHNGKAGAMNALLRVSALLTNGAYVLNLDCGHYINNSKAFLEAMCFLMDPTNNRKICFVQFPQRFDSIDARDRCTNPKTVFYDITLKSFDGIQGPLYVGTGCFFDRKALYGYEPPSEPMYVNTNWWFSRNRNSRDNLGRYTPTDDSEGSNSTLLVMEDEIFQTQDPANFLSLEKSFGCSPLLITSNFSNGGRYSSSPPNDEILREAINVISSDYEDNTAWGKEIGWIYGSHQRGQILTCFKMHVRGWRSIYCSPASAAFRGFVPSNLSERLSQVLVWATGSIEILVSSQCPIWYGYGGQLKLFQRIAYISATTYPITSIPLLVYSILPAICLFTGRSIISLVTFQASIWIALVLLAVLANGLLEIRWSGVSIQEWWRNQQFWAIAGVSAHFLAIFRGIRNSLVGISVESRMKTKTYTNNNCNGEELDNSEWKSLLILPMTLIFINFWAMIAGAFSLFSHKFGSLGVLLAKLFFASLVVIHLHPILKGLLAYRDRIPAVVIMWSLLLAGMFSVLWVRFDPFTTMFRGPSVEDCGIQC</sequence>
<feature type="binding site" evidence="8">
    <location>
        <position position="166"/>
    </location>
    <ligand>
        <name>UDP-alpha-D-glucose</name>
        <dbReference type="ChEBI" id="CHEBI:58885"/>
    </ligand>
</feature>
<feature type="binding site" evidence="9">
    <location>
        <position position="335"/>
    </location>
    <ligand>
        <name>Mn(2+)</name>
        <dbReference type="ChEBI" id="CHEBI:29035"/>
    </ligand>
</feature>
<keyword evidence="3" id="KW-0808">Transferase</keyword>
<dbReference type="GO" id="GO:0012505">
    <property type="term" value="C:endomembrane system"/>
    <property type="evidence" value="ECO:0007669"/>
    <property type="project" value="UniProtKB-SubCell"/>
</dbReference>
<feature type="binding site" evidence="9">
    <location>
        <position position="359"/>
    </location>
    <ligand>
        <name>Mn(2+)</name>
        <dbReference type="ChEBI" id="CHEBI:29035"/>
    </ligand>
</feature>
<organism evidence="11 12">
    <name type="scientific">Dillenia turbinata</name>
    <dbReference type="NCBI Taxonomy" id="194707"/>
    <lineage>
        <taxon>Eukaryota</taxon>
        <taxon>Viridiplantae</taxon>
        <taxon>Streptophyta</taxon>
        <taxon>Embryophyta</taxon>
        <taxon>Tracheophyta</taxon>
        <taxon>Spermatophyta</taxon>
        <taxon>Magnoliopsida</taxon>
        <taxon>eudicotyledons</taxon>
        <taxon>Gunneridae</taxon>
        <taxon>Pentapetalae</taxon>
        <taxon>Dilleniales</taxon>
        <taxon>Dilleniaceae</taxon>
        <taxon>Dillenia</taxon>
    </lineage>
</organism>
<feature type="binding site" evidence="8">
    <location>
        <position position="195"/>
    </location>
    <ligand>
        <name>UDP-alpha-D-glucose</name>
        <dbReference type="ChEBI" id="CHEBI:58885"/>
    </ligand>
</feature>
<evidence type="ECO:0000256" key="8">
    <source>
        <dbReference type="PIRSR" id="PIRSR605150-2"/>
    </source>
</evidence>
<evidence type="ECO:0000256" key="5">
    <source>
        <dbReference type="ARBA" id="ARBA00022989"/>
    </source>
</evidence>
<dbReference type="Proteomes" id="UP001370490">
    <property type="component" value="Unassembled WGS sequence"/>
</dbReference>
<keyword evidence="5 10" id="KW-1133">Transmembrane helix</keyword>
<evidence type="ECO:0000313" key="12">
    <source>
        <dbReference type="Proteomes" id="UP001370490"/>
    </source>
</evidence>
<keyword evidence="2" id="KW-0328">Glycosyltransferase</keyword>
<keyword evidence="7" id="KW-0961">Cell wall biogenesis/degradation</keyword>
<protein>
    <submittedName>
        <fullName evidence="11">Cellulose synthase</fullName>
    </submittedName>
</protein>